<comment type="cofactor">
    <cofactor evidence="1 5">
        <name>FAD</name>
        <dbReference type="ChEBI" id="CHEBI:57692"/>
    </cofactor>
</comment>
<dbReference type="InterPro" id="IPR037069">
    <property type="entry name" value="AcylCoA_DH/ox_N_sf"/>
</dbReference>
<dbReference type="Gene3D" id="2.40.110.10">
    <property type="entry name" value="Butyryl-CoA Dehydrogenase, subunit A, domain 2"/>
    <property type="match status" value="1"/>
</dbReference>
<keyword evidence="4 5" id="KW-0274">FAD</keyword>
<dbReference type="Pfam" id="PF02771">
    <property type="entry name" value="Acyl-CoA_dh_N"/>
    <property type="match status" value="1"/>
</dbReference>
<dbReference type="InterPro" id="IPR009100">
    <property type="entry name" value="AcylCoA_DH/oxidase_NM_dom_sf"/>
</dbReference>
<evidence type="ECO:0000256" key="3">
    <source>
        <dbReference type="ARBA" id="ARBA00022630"/>
    </source>
</evidence>
<feature type="domain" description="Acyl-CoA oxidase/dehydrogenase middle" evidence="7">
    <location>
        <begin position="124"/>
        <end position="218"/>
    </location>
</feature>
<dbReference type="InterPro" id="IPR006091">
    <property type="entry name" value="Acyl-CoA_Oxase/DH_mid-dom"/>
</dbReference>
<evidence type="ECO:0000256" key="4">
    <source>
        <dbReference type="ARBA" id="ARBA00022827"/>
    </source>
</evidence>
<keyword evidence="3 5" id="KW-0285">Flavoprotein</keyword>
<sequence>MQATLLTDEHQTFRETLRAFIRKEIAPYVDQWEKEGQIDRSIWKKMGEMGFMGLNYPEAYGGLDLDFYYSMIFCEELSYCYSGGFTISALVIQYMSAPYLLKYGSSALKERYLPSIIAGDLVSAVAITEPGAGSDVKNIKTTAVRLGDYYYVNGSKTFITNGYYGDFFITAVKTDPSKGSKGISLLLIDRDAVGVQANKLSKLGWHASDTAELSFDEVEVPVANLLGEEGAGFQYLMDGLQLERLTAAIHSLATAESALRYTLDYMENRETFGKKLQEFQALRHRIATMSAEIETTKAFVYHCCDLQQWGRYAVKECSIAKLQASELAVGVVNRCLQLFGGYGFTEDYKIARLYRDVRVGTLIAGTSEIMLEIIAKMVIDGVDYDRAKER</sequence>
<evidence type="ECO:0000256" key="1">
    <source>
        <dbReference type="ARBA" id="ARBA00001974"/>
    </source>
</evidence>
<dbReference type="InterPro" id="IPR009075">
    <property type="entry name" value="AcylCo_DH/oxidase_C"/>
</dbReference>
<dbReference type="RefSeq" id="WP_189624828.1">
    <property type="nucleotide sequence ID" value="NZ_BNAF01000001.1"/>
</dbReference>
<dbReference type="PANTHER" id="PTHR43884:SF12">
    <property type="entry name" value="ISOVALERYL-COA DEHYDROGENASE, MITOCHONDRIAL-RELATED"/>
    <property type="match status" value="1"/>
</dbReference>
<evidence type="ECO:0000256" key="5">
    <source>
        <dbReference type="RuleBase" id="RU362125"/>
    </source>
</evidence>
<evidence type="ECO:0000313" key="10">
    <source>
        <dbReference type="Proteomes" id="UP000620550"/>
    </source>
</evidence>
<dbReference type="Gene3D" id="1.20.140.10">
    <property type="entry name" value="Butyryl-CoA Dehydrogenase, subunit A, domain 3"/>
    <property type="match status" value="1"/>
</dbReference>
<evidence type="ECO:0000256" key="2">
    <source>
        <dbReference type="ARBA" id="ARBA00009347"/>
    </source>
</evidence>
<dbReference type="InterPro" id="IPR046373">
    <property type="entry name" value="Acyl-CoA_Oxase/DH_mid-dom_sf"/>
</dbReference>
<dbReference type="PIRSF" id="PIRSF016578">
    <property type="entry name" value="HsaA"/>
    <property type="match status" value="1"/>
</dbReference>
<keyword evidence="10" id="KW-1185">Reference proteome</keyword>
<dbReference type="InterPro" id="IPR006089">
    <property type="entry name" value="Acyl-CoA_DH_CS"/>
</dbReference>
<dbReference type="PROSITE" id="PS00073">
    <property type="entry name" value="ACYL_COA_DH_2"/>
    <property type="match status" value="1"/>
</dbReference>
<accession>A0ABQ3HSK4</accession>
<feature type="domain" description="Acyl-CoA dehydrogenase/oxidase C-terminal" evidence="6">
    <location>
        <begin position="230"/>
        <end position="378"/>
    </location>
</feature>
<evidence type="ECO:0000313" key="9">
    <source>
        <dbReference type="EMBL" id="GHE23333.1"/>
    </source>
</evidence>
<evidence type="ECO:0000259" key="8">
    <source>
        <dbReference type="Pfam" id="PF02771"/>
    </source>
</evidence>
<dbReference type="Gene3D" id="1.10.540.10">
    <property type="entry name" value="Acyl-CoA dehydrogenase/oxidase, N-terminal domain"/>
    <property type="match status" value="1"/>
</dbReference>
<gene>
    <name evidence="9" type="ORF">GCM10017764_03010</name>
</gene>
<dbReference type="PANTHER" id="PTHR43884">
    <property type="entry name" value="ACYL-COA DEHYDROGENASE"/>
    <property type="match status" value="1"/>
</dbReference>
<dbReference type="InterPro" id="IPR036250">
    <property type="entry name" value="AcylCo_DH-like_C"/>
</dbReference>
<keyword evidence="5" id="KW-0560">Oxidoreductase</keyword>
<dbReference type="SUPFAM" id="SSF47203">
    <property type="entry name" value="Acyl-CoA dehydrogenase C-terminal domain-like"/>
    <property type="match status" value="1"/>
</dbReference>
<name>A0ABQ3HSK4_9SPHI</name>
<evidence type="ECO:0000259" key="7">
    <source>
        <dbReference type="Pfam" id="PF02770"/>
    </source>
</evidence>
<feature type="domain" description="Acyl-CoA dehydrogenase/oxidase N-terminal" evidence="8">
    <location>
        <begin position="7"/>
        <end position="120"/>
    </location>
</feature>
<reference evidence="10" key="1">
    <citation type="journal article" date="2019" name="Int. J. Syst. Evol. Microbiol.">
        <title>The Global Catalogue of Microorganisms (GCM) 10K type strain sequencing project: providing services to taxonomists for standard genome sequencing and annotation.</title>
        <authorList>
            <consortium name="The Broad Institute Genomics Platform"/>
            <consortium name="The Broad Institute Genome Sequencing Center for Infectious Disease"/>
            <person name="Wu L."/>
            <person name="Ma J."/>
        </authorList>
    </citation>
    <scope>NUCLEOTIDE SEQUENCE [LARGE SCALE GENOMIC DNA]</scope>
    <source>
        <strain evidence="10">CGMCC 1.12966</strain>
    </source>
</reference>
<dbReference type="EMBL" id="BNAF01000001">
    <property type="protein sequence ID" value="GHE23333.1"/>
    <property type="molecule type" value="Genomic_DNA"/>
</dbReference>
<dbReference type="SUPFAM" id="SSF56645">
    <property type="entry name" value="Acyl-CoA dehydrogenase NM domain-like"/>
    <property type="match status" value="1"/>
</dbReference>
<proteinExistence type="inferred from homology"/>
<evidence type="ECO:0000259" key="6">
    <source>
        <dbReference type="Pfam" id="PF00441"/>
    </source>
</evidence>
<dbReference type="Pfam" id="PF02770">
    <property type="entry name" value="Acyl-CoA_dh_M"/>
    <property type="match status" value="1"/>
</dbReference>
<comment type="caution">
    <text evidence="9">The sequence shown here is derived from an EMBL/GenBank/DDBJ whole genome shotgun (WGS) entry which is preliminary data.</text>
</comment>
<organism evidence="9 10">
    <name type="scientific">Sphingobacterium griseoflavum</name>
    <dbReference type="NCBI Taxonomy" id="1474952"/>
    <lineage>
        <taxon>Bacteria</taxon>
        <taxon>Pseudomonadati</taxon>
        <taxon>Bacteroidota</taxon>
        <taxon>Sphingobacteriia</taxon>
        <taxon>Sphingobacteriales</taxon>
        <taxon>Sphingobacteriaceae</taxon>
        <taxon>Sphingobacterium</taxon>
    </lineage>
</organism>
<dbReference type="Proteomes" id="UP000620550">
    <property type="component" value="Unassembled WGS sequence"/>
</dbReference>
<dbReference type="InterPro" id="IPR013786">
    <property type="entry name" value="AcylCoA_DH/ox_N"/>
</dbReference>
<dbReference type="Pfam" id="PF00441">
    <property type="entry name" value="Acyl-CoA_dh_1"/>
    <property type="match status" value="1"/>
</dbReference>
<protein>
    <submittedName>
        <fullName evidence="9">Acyl-CoA dehydrogenase</fullName>
    </submittedName>
</protein>
<comment type="similarity">
    <text evidence="2 5">Belongs to the acyl-CoA dehydrogenase family.</text>
</comment>